<comment type="caution">
    <text evidence="1">The sequence shown here is derived from an EMBL/GenBank/DDBJ whole genome shotgun (WGS) entry which is preliminary data.</text>
</comment>
<dbReference type="RefSeq" id="WP_377424734.1">
    <property type="nucleotide sequence ID" value="NZ_JBHSPR010000018.1"/>
</dbReference>
<evidence type="ECO:0008006" key="3">
    <source>
        <dbReference type="Google" id="ProtNLM"/>
    </source>
</evidence>
<accession>A0ABW1KBE3</accession>
<name>A0ABW1KBE3_9ACTN</name>
<dbReference type="Proteomes" id="UP001596203">
    <property type="component" value="Unassembled WGS sequence"/>
</dbReference>
<evidence type="ECO:0000313" key="2">
    <source>
        <dbReference type="Proteomes" id="UP001596203"/>
    </source>
</evidence>
<reference evidence="2" key="1">
    <citation type="journal article" date="2019" name="Int. J. Syst. Evol. Microbiol.">
        <title>The Global Catalogue of Microorganisms (GCM) 10K type strain sequencing project: providing services to taxonomists for standard genome sequencing and annotation.</title>
        <authorList>
            <consortium name="The Broad Institute Genomics Platform"/>
            <consortium name="The Broad Institute Genome Sequencing Center for Infectious Disease"/>
            <person name="Wu L."/>
            <person name="Ma J."/>
        </authorList>
    </citation>
    <scope>NUCLEOTIDE SEQUENCE [LARGE SCALE GENOMIC DNA]</scope>
    <source>
        <strain evidence="2">ZS-35-S2</strain>
    </source>
</reference>
<keyword evidence="2" id="KW-1185">Reference proteome</keyword>
<sequence length="225" mass="25873">MTTDLPPWMRRAFSPARLAPYLAACGGDPATAERLYWWNSEVSAAFLGPLHCLEVTLRNALHQQLHSRFGRADWWTAAPLNAVGRRLVGEAEAKFLRRSPVRQITSDDIVAQLSFGFWVSLLSNSRGSSYDRHLWVPTLHRAFPHYSGRRALLHDNFESMRLLRNRIMHYEPIHHRDLLADHTKLYRLLNYVDAVAAKEVAAMDRVPTVLRQRADACAGRRHPRF</sequence>
<evidence type="ECO:0000313" key="1">
    <source>
        <dbReference type="EMBL" id="MFC6018971.1"/>
    </source>
</evidence>
<organism evidence="1 2">
    <name type="scientific">Plantactinospora solaniradicis</name>
    <dbReference type="NCBI Taxonomy" id="1723736"/>
    <lineage>
        <taxon>Bacteria</taxon>
        <taxon>Bacillati</taxon>
        <taxon>Actinomycetota</taxon>
        <taxon>Actinomycetes</taxon>
        <taxon>Micromonosporales</taxon>
        <taxon>Micromonosporaceae</taxon>
        <taxon>Plantactinospora</taxon>
    </lineage>
</organism>
<dbReference type="EMBL" id="JBHSPR010000018">
    <property type="protein sequence ID" value="MFC6018971.1"/>
    <property type="molecule type" value="Genomic_DNA"/>
</dbReference>
<protein>
    <recommendedName>
        <fullName evidence="3">Abi-like protein</fullName>
    </recommendedName>
</protein>
<proteinExistence type="predicted"/>
<gene>
    <name evidence="1" type="ORF">ACFP2T_22525</name>
</gene>